<dbReference type="EMBL" id="CP071446">
    <property type="protein sequence ID" value="QTA37458.1"/>
    <property type="molecule type" value="Genomic_DNA"/>
</dbReference>
<keyword evidence="1" id="KW-0812">Transmembrane</keyword>
<evidence type="ECO:0000256" key="1">
    <source>
        <dbReference type="SAM" id="Phobius"/>
    </source>
</evidence>
<dbReference type="Proteomes" id="UP000671862">
    <property type="component" value="Chromosome"/>
</dbReference>
<protein>
    <submittedName>
        <fullName evidence="2">Zinc metallopeptidase</fullName>
    </submittedName>
</protein>
<feature type="transmembrane region" description="Helical" evidence="1">
    <location>
        <begin position="197"/>
        <end position="217"/>
    </location>
</feature>
<feature type="transmembrane region" description="Helical" evidence="1">
    <location>
        <begin position="6"/>
        <end position="26"/>
    </location>
</feature>
<reference evidence="2 3" key="1">
    <citation type="submission" date="2021-03" db="EMBL/GenBank/DDBJ databases">
        <title>Thermosipho ferrireducens sp.nov., an anaerobic thermophilic iron-reducing bacterium isolated from a deep-sea hydrothermal sulfide deposits.</title>
        <authorList>
            <person name="Zeng X."/>
            <person name="Chen Y."/>
            <person name="Shao Z."/>
        </authorList>
    </citation>
    <scope>NUCLEOTIDE SEQUENCE [LARGE SCALE GENOMIC DNA]</scope>
    <source>
        <strain evidence="2 3">JL129W03</strain>
    </source>
</reference>
<sequence length="231" mass="25428">MVFFFDPSFIILIPGIILALMAQAYVQERFNKYSRVISTLGMTGAELAKFMLESAGLYDVKVEMIPGKLNDHYDPRSKVVRLSSATYNKASVAALGVVAHEIGHAIQHARNYAPLVVRNGLAPVVSLTSNLSWILFIAGFLFFNIALIRIGIFLFAFAIIFSLITLPVEFDASNRAIKILRTNLMMPEKELKGVKQVLSAAALTYVAGTLMAILQLLRMLFLAGLMGGNRD</sequence>
<dbReference type="RefSeq" id="WP_207566183.1">
    <property type="nucleotide sequence ID" value="NZ_CP071446.1"/>
</dbReference>
<dbReference type="InterPro" id="IPR007395">
    <property type="entry name" value="Zn_peptidase_2"/>
</dbReference>
<evidence type="ECO:0000313" key="2">
    <source>
        <dbReference type="EMBL" id="QTA37458.1"/>
    </source>
</evidence>
<keyword evidence="1" id="KW-1133">Transmembrane helix</keyword>
<dbReference type="PANTHER" id="PTHR36434:SF1">
    <property type="entry name" value="MEMBRANE PROTEASE YUGP-RELATED"/>
    <property type="match status" value="1"/>
</dbReference>
<proteinExistence type="predicted"/>
<evidence type="ECO:0000313" key="3">
    <source>
        <dbReference type="Proteomes" id="UP000671862"/>
    </source>
</evidence>
<gene>
    <name evidence="2" type="ORF">JYK00_06890</name>
</gene>
<organism evidence="2 3">
    <name type="scientific">Thermosipho ferrireducens</name>
    <dbReference type="NCBI Taxonomy" id="2571116"/>
    <lineage>
        <taxon>Bacteria</taxon>
        <taxon>Thermotogati</taxon>
        <taxon>Thermotogota</taxon>
        <taxon>Thermotogae</taxon>
        <taxon>Thermotogales</taxon>
        <taxon>Fervidobacteriaceae</taxon>
        <taxon>Thermosipho</taxon>
    </lineage>
</organism>
<accession>A0ABX7S848</accession>
<feature type="transmembrane region" description="Helical" evidence="1">
    <location>
        <begin position="133"/>
        <end position="164"/>
    </location>
</feature>
<name>A0ABX7S848_9BACT</name>
<keyword evidence="1" id="KW-0472">Membrane</keyword>
<keyword evidence="3" id="KW-1185">Reference proteome</keyword>
<dbReference type="PANTHER" id="PTHR36434">
    <property type="entry name" value="MEMBRANE PROTEASE YUGP-RELATED"/>
    <property type="match status" value="1"/>
</dbReference>
<dbReference type="Pfam" id="PF04298">
    <property type="entry name" value="Zn_peptidase_2"/>
    <property type="match status" value="1"/>
</dbReference>